<feature type="transmembrane region" description="Helical" evidence="11">
    <location>
        <begin position="514"/>
        <end position="533"/>
    </location>
</feature>
<keyword evidence="5" id="KW-0592">Phosphate transport</keyword>
<dbReference type="RefSeq" id="XP_022151067.1">
    <property type="nucleotide sequence ID" value="XM_022295375.1"/>
</dbReference>
<proteinExistence type="inferred from homology"/>
<evidence type="ECO:0000256" key="3">
    <source>
        <dbReference type="ARBA" id="ARBA00022448"/>
    </source>
</evidence>
<dbReference type="GO" id="GO:0006817">
    <property type="term" value="P:phosphate ion transport"/>
    <property type="evidence" value="ECO:0007669"/>
    <property type="project" value="UniProtKB-KW"/>
</dbReference>
<evidence type="ECO:0000313" key="14">
    <source>
        <dbReference type="Proteomes" id="UP000504603"/>
    </source>
</evidence>
<feature type="region of interest" description="Disordered" evidence="10">
    <location>
        <begin position="229"/>
        <end position="272"/>
    </location>
</feature>
<name>A0A6J1DCI3_MOMCH</name>
<feature type="domain" description="EXS" evidence="12">
    <location>
        <begin position="634"/>
        <end position="828"/>
    </location>
</feature>
<dbReference type="OrthoDB" id="9970435at2759"/>
<evidence type="ECO:0000259" key="12">
    <source>
        <dbReference type="PROSITE" id="PS51380"/>
    </source>
</evidence>
<comment type="function">
    <text evidence="9">May transport inorganic phosphate (Pi).</text>
</comment>
<keyword evidence="7 11" id="KW-1133">Transmembrane helix</keyword>
<dbReference type="InterPro" id="IPR004342">
    <property type="entry name" value="EXS_C"/>
</dbReference>
<evidence type="ECO:0000256" key="6">
    <source>
        <dbReference type="ARBA" id="ARBA00022692"/>
    </source>
</evidence>
<dbReference type="CDD" id="cd14476">
    <property type="entry name" value="SPX_PHO1_like"/>
    <property type="match status" value="1"/>
</dbReference>
<dbReference type="GO" id="GO:0016036">
    <property type="term" value="P:cellular response to phosphate starvation"/>
    <property type="evidence" value="ECO:0007669"/>
    <property type="project" value="TreeGrafter"/>
</dbReference>
<feature type="transmembrane region" description="Helical" evidence="11">
    <location>
        <begin position="739"/>
        <end position="761"/>
    </location>
</feature>
<feature type="domain" description="SPX" evidence="13">
    <location>
        <begin position="1"/>
        <end position="375"/>
    </location>
</feature>
<dbReference type="GO" id="GO:0005802">
    <property type="term" value="C:trans-Golgi network"/>
    <property type="evidence" value="ECO:0007669"/>
    <property type="project" value="TreeGrafter"/>
</dbReference>
<comment type="subcellular location">
    <subcellularLocation>
        <location evidence="1">Cell membrane</location>
        <topology evidence="1">Multi-pass membrane protein</topology>
    </subcellularLocation>
</comment>
<feature type="transmembrane region" description="Helical" evidence="11">
    <location>
        <begin position="467"/>
        <end position="489"/>
    </location>
</feature>
<accession>A0A6J1DCI3</accession>
<keyword evidence="14" id="KW-1185">Reference proteome</keyword>
<dbReference type="GO" id="GO:0005886">
    <property type="term" value="C:plasma membrane"/>
    <property type="evidence" value="ECO:0007669"/>
    <property type="project" value="UniProtKB-SubCell"/>
</dbReference>
<dbReference type="PANTHER" id="PTHR10783">
    <property type="entry name" value="XENOTROPIC AND POLYTROPIC RETROVIRUS RECEPTOR 1-RELATED"/>
    <property type="match status" value="1"/>
</dbReference>
<dbReference type="Pfam" id="PF03105">
    <property type="entry name" value="SPX"/>
    <property type="match status" value="1"/>
</dbReference>
<sequence>MKFGKQFTAQMVPEWREAYMDYDFLKSLLKQIDSFNRTHARNHPSTHSGQLRRTLTLYRAFSGLTLRHSHSHGHAHSHVHSHAQNSNPTSPASPQDVEEQAILVNTVNRDGTRKYKTTFLMADEEGGEYELVYFRSLDREFNKVDKFYKSKVEEVVKEATLLNKQMDALIAFRIKVENPHGVWDFSGDRSEEITRLATDIAVSTAALSSSTPSGVRASRRVHIAMDSIEEGEGGSSHNGPLHSESLSKDGEKNKENNNNKGKVEEEEKDKAMATKMKANRPPPLELLDHVKMNTTLETPRSTIKGLLNFPKNSELQFNKENLNRIENQLKKAFVVFYHKLRLLKSYSFLNTLAFSKIMKKYDKITSRNAGKSYMKMVDSSYLGSSDEVSKLMERVEAAFIKHFCNANRTKGMNILRPKAKKERHRTTFSVGFFAGCTIALVVALIFITRARHILDKEGGTQYMETMFPLYSLFGFVVLHLLMYAANIYFWRRYQVNYSFIFGFKQGTELSYRDVLLPSFAVAALALACVLSNLDMEMDPETKPYQAVTELLPLVLLLLVIAVFLCPFNILYRSSRFFCMRTLYHCICAPLFMVIFPDFFLADQLTSQVQALRSLEFYICYYGWGDYKHRRNTCRTNTVFNTFSFIIAVIPYWSRLLQCLRRLYEEKDAMQGYNGVKYFLTIVAVCLRTAYSLNKGISWKIVAAVFSAVAAIISTYWDIAIDWGLLQRHSKNRWLRDKLLVGHNSVYYAAMVLNVLLRFAWLQTVLDFQFSFLHTQGLITIVASLEIIRRGIWNFFRLENEHLNNVGKYRAFKSVPLPFNYDEDDDKDD</sequence>
<evidence type="ECO:0000313" key="15">
    <source>
        <dbReference type="RefSeq" id="XP_022151067.1"/>
    </source>
</evidence>
<evidence type="ECO:0000256" key="2">
    <source>
        <dbReference type="ARBA" id="ARBA00009665"/>
    </source>
</evidence>
<keyword evidence="4" id="KW-1003">Cell membrane</keyword>
<evidence type="ECO:0000256" key="1">
    <source>
        <dbReference type="ARBA" id="ARBA00004651"/>
    </source>
</evidence>
<evidence type="ECO:0000256" key="8">
    <source>
        <dbReference type="ARBA" id="ARBA00023136"/>
    </source>
</evidence>
<evidence type="ECO:0000256" key="5">
    <source>
        <dbReference type="ARBA" id="ARBA00022592"/>
    </source>
</evidence>
<evidence type="ECO:0000256" key="10">
    <source>
        <dbReference type="SAM" id="MobiDB-lite"/>
    </source>
</evidence>
<dbReference type="Pfam" id="PF03124">
    <property type="entry name" value="EXS"/>
    <property type="match status" value="1"/>
</dbReference>
<evidence type="ECO:0000256" key="4">
    <source>
        <dbReference type="ARBA" id="ARBA00022475"/>
    </source>
</evidence>
<dbReference type="InterPro" id="IPR004331">
    <property type="entry name" value="SPX_dom"/>
</dbReference>
<evidence type="ECO:0000256" key="9">
    <source>
        <dbReference type="ARBA" id="ARBA00043939"/>
    </source>
</evidence>
<feature type="transmembrane region" description="Helical" evidence="11">
    <location>
        <begin position="637"/>
        <end position="653"/>
    </location>
</feature>
<keyword evidence="3" id="KW-0813">Transport</keyword>
<reference evidence="15" key="1">
    <citation type="submission" date="2025-08" db="UniProtKB">
        <authorList>
            <consortium name="RefSeq"/>
        </authorList>
    </citation>
    <scope>IDENTIFICATION</scope>
    <source>
        <strain evidence="15">OHB3-1</strain>
    </source>
</reference>
<protein>
    <submittedName>
        <fullName evidence="15">Phosphate transporter PHO1 homolog 3-like</fullName>
    </submittedName>
</protein>
<dbReference type="GeneID" id="111019089"/>
<dbReference type="GO" id="GO:0000822">
    <property type="term" value="F:inositol hexakisphosphate binding"/>
    <property type="evidence" value="ECO:0007669"/>
    <property type="project" value="TreeGrafter"/>
</dbReference>
<comment type="similarity">
    <text evidence="2">Belongs to the SYG1 (TC 2.A.94) family.</text>
</comment>
<evidence type="ECO:0000259" key="13">
    <source>
        <dbReference type="PROSITE" id="PS51382"/>
    </source>
</evidence>
<feature type="compositionally biased region" description="Basic and acidic residues" evidence="10">
    <location>
        <begin position="245"/>
        <end position="272"/>
    </location>
</feature>
<dbReference type="InterPro" id="IPR034092">
    <property type="entry name" value="PHO1_SPX"/>
</dbReference>
<feature type="compositionally biased region" description="Basic residues" evidence="10">
    <location>
        <begin position="69"/>
        <end position="81"/>
    </location>
</feature>
<dbReference type="PANTHER" id="PTHR10783:SF4">
    <property type="entry name" value="PHOSPHATE TRANSPORTER PHO1 HOMOLOG 3"/>
    <property type="match status" value="1"/>
</dbReference>
<feature type="transmembrane region" description="Helical" evidence="11">
    <location>
        <begin position="674"/>
        <end position="690"/>
    </location>
</feature>
<gene>
    <name evidence="15" type="primary">LOC111019089</name>
</gene>
<feature type="transmembrane region" description="Helical" evidence="11">
    <location>
        <begin position="553"/>
        <end position="570"/>
    </location>
</feature>
<feature type="transmembrane region" description="Helical" evidence="11">
    <location>
        <begin position="696"/>
        <end position="718"/>
    </location>
</feature>
<dbReference type="PROSITE" id="PS51380">
    <property type="entry name" value="EXS"/>
    <property type="match status" value="1"/>
</dbReference>
<feature type="transmembrane region" description="Helical" evidence="11">
    <location>
        <begin position="426"/>
        <end position="447"/>
    </location>
</feature>
<evidence type="ECO:0000256" key="11">
    <source>
        <dbReference type="SAM" id="Phobius"/>
    </source>
</evidence>
<feature type="compositionally biased region" description="Polar residues" evidence="10">
    <location>
        <begin position="83"/>
        <end position="93"/>
    </location>
</feature>
<evidence type="ECO:0000256" key="7">
    <source>
        <dbReference type="ARBA" id="ARBA00022989"/>
    </source>
</evidence>
<organism evidence="14 15">
    <name type="scientific">Momordica charantia</name>
    <name type="common">Bitter gourd</name>
    <name type="synonym">Balsam pear</name>
    <dbReference type="NCBI Taxonomy" id="3673"/>
    <lineage>
        <taxon>Eukaryota</taxon>
        <taxon>Viridiplantae</taxon>
        <taxon>Streptophyta</taxon>
        <taxon>Embryophyta</taxon>
        <taxon>Tracheophyta</taxon>
        <taxon>Spermatophyta</taxon>
        <taxon>Magnoliopsida</taxon>
        <taxon>eudicotyledons</taxon>
        <taxon>Gunneridae</taxon>
        <taxon>Pentapetalae</taxon>
        <taxon>rosids</taxon>
        <taxon>fabids</taxon>
        <taxon>Cucurbitales</taxon>
        <taxon>Cucurbitaceae</taxon>
        <taxon>Momordiceae</taxon>
        <taxon>Momordica</taxon>
    </lineage>
</organism>
<keyword evidence="8 11" id="KW-0472">Membrane</keyword>
<dbReference type="KEGG" id="mcha:111019089"/>
<dbReference type="AlphaFoldDB" id="A0A6J1DCI3"/>
<feature type="region of interest" description="Disordered" evidence="10">
    <location>
        <begin position="69"/>
        <end position="96"/>
    </location>
</feature>
<keyword evidence="6 11" id="KW-0812">Transmembrane</keyword>
<dbReference type="PROSITE" id="PS51382">
    <property type="entry name" value="SPX"/>
    <property type="match status" value="1"/>
</dbReference>
<dbReference type="Proteomes" id="UP000504603">
    <property type="component" value="Unplaced"/>
</dbReference>